<dbReference type="PANTHER" id="PTHR24322">
    <property type="entry name" value="PKSB"/>
    <property type="match status" value="1"/>
</dbReference>
<evidence type="ECO:0000313" key="4">
    <source>
        <dbReference type="Proteomes" id="UP000054359"/>
    </source>
</evidence>
<accession>A0A087U7H4</accession>
<name>A0A087U7H4_STEMI</name>
<keyword evidence="2" id="KW-0560">Oxidoreductase</keyword>
<dbReference type="AlphaFoldDB" id="A0A087U7H4"/>
<evidence type="ECO:0000313" key="3">
    <source>
        <dbReference type="EMBL" id="KFM73313.1"/>
    </source>
</evidence>
<dbReference type="GO" id="GO:0005811">
    <property type="term" value="C:lipid droplet"/>
    <property type="evidence" value="ECO:0007669"/>
    <property type="project" value="TreeGrafter"/>
</dbReference>
<gene>
    <name evidence="3" type="ORF">X975_04552</name>
</gene>
<feature type="non-terminal residue" evidence="3">
    <location>
        <position position="103"/>
    </location>
</feature>
<sequence>MTALREELHDMGKEDFIQMTTICPSTMNTGLVQKPKTRFPSFFPILDVDEVSSIIVNAVLRNKILVVIPTKAHIIYKIANLFPPQAPLLLQRFLEYTIDPNVK</sequence>
<evidence type="ECO:0000256" key="1">
    <source>
        <dbReference type="ARBA" id="ARBA00006484"/>
    </source>
</evidence>
<evidence type="ECO:0000256" key="2">
    <source>
        <dbReference type="ARBA" id="ARBA00023002"/>
    </source>
</evidence>
<dbReference type="EMBL" id="KK118575">
    <property type="protein sequence ID" value="KFM73313.1"/>
    <property type="molecule type" value="Genomic_DNA"/>
</dbReference>
<protein>
    <submittedName>
        <fullName evidence="3">17-beta-hydroxysteroid dehydrogenase 13</fullName>
    </submittedName>
</protein>
<keyword evidence="4" id="KW-1185">Reference proteome</keyword>
<dbReference type="OMA" id="RFLEYTI"/>
<dbReference type="PANTHER" id="PTHR24322:SF736">
    <property type="entry name" value="RETINOL DEHYDROGENASE 10"/>
    <property type="match status" value="1"/>
</dbReference>
<dbReference type="Gene3D" id="3.40.50.720">
    <property type="entry name" value="NAD(P)-binding Rossmann-like Domain"/>
    <property type="match status" value="1"/>
</dbReference>
<dbReference type="STRING" id="407821.A0A087U7H4"/>
<dbReference type="GO" id="GO:0016616">
    <property type="term" value="F:oxidoreductase activity, acting on the CH-OH group of donors, NAD or NADP as acceptor"/>
    <property type="evidence" value="ECO:0007669"/>
    <property type="project" value="TreeGrafter"/>
</dbReference>
<comment type="similarity">
    <text evidence="1">Belongs to the short-chain dehydrogenases/reductases (SDR) family.</text>
</comment>
<proteinExistence type="inferred from homology"/>
<reference evidence="3 4" key="1">
    <citation type="submission" date="2013-11" db="EMBL/GenBank/DDBJ databases">
        <title>Genome sequencing of Stegodyphus mimosarum.</title>
        <authorList>
            <person name="Bechsgaard J."/>
        </authorList>
    </citation>
    <scope>NUCLEOTIDE SEQUENCE [LARGE SCALE GENOMIC DNA]</scope>
</reference>
<organism evidence="3 4">
    <name type="scientific">Stegodyphus mimosarum</name>
    <name type="common">African social velvet spider</name>
    <dbReference type="NCBI Taxonomy" id="407821"/>
    <lineage>
        <taxon>Eukaryota</taxon>
        <taxon>Metazoa</taxon>
        <taxon>Ecdysozoa</taxon>
        <taxon>Arthropoda</taxon>
        <taxon>Chelicerata</taxon>
        <taxon>Arachnida</taxon>
        <taxon>Araneae</taxon>
        <taxon>Araneomorphae</taxon>
        <taxon>Entelegynae</taxon>
        <taxon>Eresoidea</taxon>
        <taxon>Eresidae</taxon>
        <taxon>Stegodyphus</taxon>
    </lineage>
</organism>
<dbReference type="OrthoDB" id="6419231at2759"/>
<dbReference type="Proteomes" id="UP000054359">
    <property type="component" value="Unassembled WGS sequence"/>
</dbReference>